<dbReference type="InterPro" id="IPR018488">
    <property type="entry name" value="cNMP-bd_CS"/>
</dbReference>
<accession>A0A395M031</accession>
<keyword evidence="1" id="KW-0805">Transcription regulation</keyword>
<dbReference type="CDD" id="cd00092">
    <property type="entry name" value="HTH_CRP"/>
    <property type="match status" value="1"/>
</dbReference>
<dbReference type="PANTHER" id="PTHR24567">
    <property type="entry name" value="CRP FAMILY TRANSCRIPTIONAL REGULATORY PROTEIN"/>
    <property type="match status" value="1"/>
</dbReference>
<dbReference type="Gene3D" id="1.10.10.10">
    <property type="entry name" value="Winged helix-like DNA-binding domain superfamily/Winged helix DNA-binding domain"/>
    <property type="match status" value="1"/>
</dbReference>
<feature type="domain" description="Cyclic nucleotide-binding" evidence="4">
    <location>
        <begin position="16"/>
        <end position="136"/>
    </location>
</feature>
<protein>
    <submittedName>
        <fullName evidence="6">Crp/Fnr family transcriptional regulator</fullName>
    </submittedName>
</protein>
<name>A0A395M031_9BACT</name>
<evidence type="ECO:0000256" key="2">
    <source>
        <dbReference type="ARBA" id="ARBA00023125"/>
    </source>
</evidence>
<reference evidence="6 7" key="1">
    <citation type="journal article" date="2011" name="ISME J.">
        <title>Community ecology of hot spring cyanobacterial mats: predominant populations and their functional potential.</title>
        <authorList>
            <person name="Klatt C.G."/>
            <person name="Wood J.M."/>
            <person name="Rusch D.B."/>
            <person name="Bateson M.M."/>
            <person name="Hamamura N."/>
            <person name="Heidelberg J.F."/>
            <person name="Grossman A.R."/>
            <person name="Bhaya D."/>
            <person name="Cohan F.M."/>
            <person name="Kuhl M."/>
            <person name="Bryant D.A."/>
            <person name="Ward D.M."/>
        </authorList>
    </citation>
    <scope>NUCLEOTIDE SEQUENCE [LARGE SCALE GENOMIC DNA]</scope>
    <source>
        <strain evidence="6">OS</strain>
    </source>
</reference>
<evidence type="ECO:0000313" key="7">
    <source>
        <dbReference type="Proteomes" id="UP000266389"/>
    </source>
</evidence>
<dbReference type="PRINTS" id="PR00034">
    <property type="entry name" value="HTHCRP"/>
</dbReference>
<evidence type="ECO:0000259" key="5">
    <source>
        <dbReference type="PROSITE" id="PS51063"/>
    </source>
</evidence>
<dbReference type="SMART" id="SM00100">
    <property type="entry name" value="cNMP"/>
    <property type="match status" value="1"/>
</dbReference>
<dbReference type="PROSITE" id="PS00889">
    <property type="entry name" value="CNMP_BINDING_2"/>
    <property type="match status" value="1"/>
</dbReference>
<sequence>MMEHRELIRQLEEVSIFECLSEKELNELVASSQLMTFKKDDVIIFESQEGNSVYVILEGMVKISRTNEEYKEVILAILGEKEFFGEMSVLDGATRSADAVALTRVRVLRIDGKVFLDFIEKYPKFALSLLRELVSRLRKTDSQIKSISLDDAVGKVASVIVRLAHDVGRVRKGRVEIENFASQQEIANYAATSRETISRVLTMFEREGLIERDVNKIIINNFEEFKQKFGE</sequence>
<keyword evidence="2" id="KW-0238">DNA-binding</keyword>
<keyword evidence="3" id="KW-0804">Transcription</keyword>
<organism evidence="6 7">
    <name type="scientific">Candidatus Thermochlorobacter aerophilus</name>
    <dbReference type="NCBI Taxonomy" id="1868324"/>
    <lineage>
        <taxon>Bacteria</taxon>
        <taxon>Pseudomonadati</taxon>
        <taxon>Chlorobiota</taxon>
        <taxon>Chlorobiia</taxon>
        <taxon>Chlorobiales</taxon>
        <taxon>Candidatus Thermochlorobacteriaceae</taxon>
        <taxon>Candidatus Thermochlorobacter</taxon>
    </lineage>
</organism>
<evidence type="ECO:0000256" key="1">
    <source>
        <dbReference type="ARBA" id="ARBA00023015"/>
    </source>
</evidence>
<dbReference type="GO" id="GO:0003700">
    <property type="term" value="F:DNA-binding transcription factor activity"/>
    <property type="evidence" value="ECO:0007669"/>
    <property type="project" value="TreeGrafter"/>
</dbReference>
<dbReference type="InterPro" id="IPR018490">
    <property type="entry name" value="cNMP-bd_dom_sf"/>
</dbReference>
<dbReference type="InterPro" id="IPR036388">
    <property type="entry name" value="WH-like_DNA-bd_sf"/>
</dbReference>
<evidence type="ECO:0000259" key="4">
    <source>
        <dbReference type="PROSITE" id="PS50042"/>
    </source>
</evidence>
<dbReference type="Proteomes" id="UP000266389">
    <property type="component" value="Unassembled WGS sequence"/>
</dbReference>
<proteinExistence type="predicted"/>
<dbReference type="PROSITE" id="PS51063">
    <property type="entry name" value="HTH_CRP_2"/>
    <property type="match status" value="1"/>
</dbReference>
<dbReference type="EMBL" id="PHFL01000046">
    <property type="protein sequence ID" value="RFM24135.1"/>
    <property type="molecule type" value="Genomic_DNA"/>
</dbReference>
<feature type="domain" description="HTH crp-type" evidence="5">
    <location>
        <begin position="150"/>
        <end position="223"/>
    </location>
</feature>
<dbReference type="InterPro" id="IPR014710">
    <property type="entry name" value="RmlC-like_jellyroll"/>
</dbReference>
<gene>
    <name evidence="6" type="ORF">D0433_07530</name>
</gene>
<dbReference type="SMART" id="SM00419">
    <property type="entry name" value="HTH_CRP"/>
    <property type="match status" value="1"/>
</dbReference>
<evidence type="ECO:0000256" key="3">
    <source>
        <dbReference type="ARBA" id="ARBA00023163"/>
    </source>
</evidence>
<dbReference type="Gene3D" id="2.60.120.10">
    <property type="entry name" value="Jelly Rolls"/>
    <property type="match status" value="1"/>
</dbReference>
<comment type="caution">
    <text evidence="6">The sequence shown here is derived from an EMBL/GenBank/DDBJ whole genome shotgun (WGS) entry which is preliminary data.</text>
</comment>
<evidence type="ECO:0000313" key="6">
    <source>
        <dbReference type="EMBL" id="RFM24135.1"/>
    </source>
</evidence>
<dbReference type="SUPFAM" id="SSF46785">
    <property type="entry name" value="Winged helix' DNA-binding domain"/>
    <property type="match status" value="1"/>
</dbReference>
<dbReference type="GO" id="GO:0003677">
    <property type="term" value="F:DNA binding"/>
    <property type="evidence" value="ECO:0007669"/>
    <property type="project" value="UniProtKB-KW"/>
</dbReference>
<dbReference type="SUPFAM" id="SSF51206">
    <property type="entry name" value="cAMP-binding domain-like"/>
    <property type="match status" value="1"/>
</dbReference>
<dbReference type="PROSITE" id="PS50042">
    <property type="entry name" value="CNMP_BINDING_3"/>
    <property type="match status" value="1"/>
</dbReference>
<dbReference type="InterPro" id="IPR036390">
    <property type="entry name" value="WH_DNA-bd_sf"/>
</dbReference>
<dbReference type="GO" id="GO:0005829">
    <property type="term" value="C:cytosol"/>
    <property type="evidence" value="ECO:0007669"/>
    <property type="project" value="TreeGrafter"/>
</dbReference>
<dbReference type="CDD" id="cd00038">
    <property type="entry name" value="CAP_ED"/>
    <property type="match status" value="1"/>
</dbReference>
<dbReference type="Pfam" id="PF13545">
    <property type="entry name" value="HTH_Crp_2"/>
    <property type="match status" value="1"/>
</dbReference>
<dbReference type="InterPro" id="IPR050397">
    <property type="entry name" value="Env_Response_Regulators"/>
</dbReference>
<dbReference type="InterPro" id="IPR012318">
    <property type="entry name" value="HTH_CRP"/>
</dbReference>
<dbReference type="InterPro" id="IPR000595">
    <property type="entry name" value="cNMP-bd_dom"/>
</dbReference>
<dbReference type="PANTHER" id="PTHR24567:SF74">
    <property type="entry name" value="HTH-TYPE TRANSCRIPTIONAL REGULATOR ARCR"/>
    <property type="match status" value="1"/>
</dbReference>
<dbReference type="AlphaFoldDB" id="A0A395M031"/>
<dbReference type="Pfam" id="PF00027">
    <property type="entry name" value="cNMP_binding"/>
    <property type="match status" value="1"/>
</dbReference>